<organism evidence="1 2">
    <name type="scientific">Luteibaculum oceani</name>
    <dbReference type="NCBI Taxonomy" id="1294296"/>
    <lineage>
        <taxon>Bacteria</taxon>
        <taxon>Pseudomonadati</taxon>
        <taxon>Bacteroidota</taxon>
        <taxon>Flavobacteriia</taxon>
        <taxon>Flavobacteriales</taxon>
        <taxon>Luteibaculaceae</taxon>
        <taxon>Luteibaculum</taxon>
    </lineage>
</organism>
<gene>
    <name evidence="1" type="ORF">FRX97_09890</name>
</gene>
<reference evidence="1 2" key="1">
    <citation type="submission" date="2019-08" db="EMBL/GenBank/DDBJ databases">
        <title>Genome of Luteibaculum oceani JCM 18817.</title>
        <authorList>
            <person name="Bowman J.P."/>
        </authorList>
    </citation>
    <scope>NUCLEOTIDE SEQUENCE [LARGE SCALE GENOMIC DNA]</scope>
    <source>
        <strain evidence="1 2">JCM 18817</strain>
    </source>
</reference>
<dbReference type="OrthoDB" id="1450439at2"/>
<proteinExistence type="predicted"/>
<dbReference type="Proteomes" id="UP000321168">
    <property type="component" value="Unassembled WGS sequence"/>
</dbReference>
<dbReference type="AlphaFoldDB" id="A0A5C6V0Y1"/>
<name>A0A5C6V0Y1_9FLAO</name>
<keyword evidence="1" id="KW-0808">Transferase</keyword>
<dbReference type="RefSeq" id="WP_147015056.1">
    <property type="nucleotide sequence ID" value="NZ_VORB01000009.1"/>
</dbReference>
<protein>
    <submittedName>
        <fullName evidence="1">Glycosyltransferase family 4 protein</fullName>
    </submittedName>
</protein>
<dbReference type="EMBL" id="VORB01000009">
    <property type="protein sequence ID" value="TXC76918.1"/>
    <property type="molecule type" value="Genomic_DNA"/>
</dbReference>
<comment type="caution">
    <text evidence="1">The sequence shown here is derived from an EMBL/GenBank/DDBJ whole genome shotgun (WGS) entry which is preliminary data.</text>
</comment>
<accession>A0A5C6V0Y1</accession>
<dbReference type="SUPFAM" id="SSF53756">
    <property type="entry name" value="UDP-Glycosyltransferase/glycogen phosphorylase"/>
    <property type="match status" value="1"/>
</dbReference>
<keyword evidence="2" id="KW-1185">Reference proteome</keyword>
<evidence type="ECO:0000313" key="1">
    <source>
        <dbReference type="EMBL" id="TXC76918.1"/>
    </source>
</evidence>
<dbReference type="Gene3D" id="3.40.50.2000">
    <property type="entry name" value="Glycogen Phosphorylase B"/>
    <property type="match status" value="1"/>
</dbReference>
<sequence length="372" mass="42767">MKKIIFIHSGKVEAKNAGSNLRPAKMLAHLRKFADVFCVSGEGADFKERIVALKNSIASGVKYDAVYVENRTLPLGLHIQKKGILPFKRYFYDATERDLLEYLLAQSLPIHYFYRDIYWDFDEVYKNLPLLKKRYILHYLKKYGTKELRFLKEKKIHLYVPSQPFADYLLQKHQLKSTPLSPGGVIFNEHPQTQTQKPIQLFYVGGVSSMYISDAFLGALEQLPQDMELTLCCRKPEYEKEKLRLGKIPRLKVIHQDHKGLQEVYPQMDIGLFPLLPSGYGKLSYSIKIPEYICNGLPMLAMEGTISADLIAKKGIGWITKPNKEDVLRVLKNLSRELSEISGKKEMVAQVRQEFTWEAVCKQLMAKMEVGA</sequence>
<evidence type="ECO:0000313" key="2">
    <source>
        <dbReference type="Proteomes" id="UP000321168"/>
    </source>
</evidence>
<dbReference type="GO" id="GO:0016740">
    <property type="term" value="F:transferase activity"/>
    <property type="evidence" value="ECO:0007669"/>
    <property type="project" value="UniProtKB-KW"/>
</dbReference>